<organism evidence="3">
    <name type="scientific">Grosmannia clavigera (strain kw1407 / UAMH 11150)</name>
    <name type="common">Blue stain fungus</name>
    <name type="synonym">Graphiocladiella clavigera</name>
    <dbReference type="NCBI Taxonomy" id="655863"/>
    <lineage>
        <taxon>Eukaryota</taxon>
        <taxon>Fungi</taxon>
        <taxon>Dikarya</taxon>
        <taxon>Ascomycota</taxon>
        <taxon>Pezizomycotina</taxon>
        <taxon>Sordariomycetes</taxon>
        <taxon>Sordariomycetidae</taxon>
        <taxon>Ophiostomatales</taxon>
        <taxon>Ophiostomataceae</taxon>
        <taxon>Leptographium</taxon>
    </lineage>
</organism>
<reference evidence="2 3" key="1">
    <citation type="journal article" date="2011" name="Proc. Natl. Acad. Sci. U.S.A.">
        <title>Genome and transcriptome analyses of the mountain pine beetle-fungal symbiont Grosmannia clavigera, a lodgepole pine pathogen.</title>
        <authorList>
            <person name="DiGuistini S."/>
            <person name="Wang Y."/>
            <person name="Liao N.Y."/>
            <person name="Taylor G."/>
            <person name="Tanguay P."/>
            <person name="Feau N."/>
            <person name="Henrissat B."/>
            <person name="Chan S.K."/>
            <person name="Hesse-Orce U."/>
            <person name="Alamouti S.M."/>
            <person name="Tsui C.K.M."/>
            <person name="Docking R.T."/>
            <person name="Levasseur A."/>
            <person name="Haridas S."/>
            <person name="Robertson G."/>
            <person name="Birol I."/>
            <person name="Holt R.A."/>
            <person name="Marra M.A."/>
            <person name="Hamelin R.C."/>
            <person name="Hirst M."/>
            <person name="Jones S.J.M."/>
            <person name="Bohlmann J."/>
            <person name="Breuil C."/>
        </authorList>
    </citation>
    <scope>NUCLEOTIDE SEQUENCE [LARGE SCALE GENOMIC DNA]</scope>
    <source>
        <strain evidence="3">kw1407 / UAMH 11150</strain>
    </source>
</reference>
<dbReference type="RefSeq" id="XP_014173803.1">
    <property type="nucleotide sequence ID" value="XM_014318328.1"/>
</dbReference>
<feature type="region of interest" description="Disordered" evidence="1">
    <location>
        <begin position="1"/>
        <end position="37"/>
    </location>
</feature>
<evidence type="ECO:0000313" key="3">
    <source>
        <dbReference type="Proteomes" id="UP000007796"/>
    </source>
</evidence>
<dbReference type="AlphaFoldDB" id="F0XDQ4"/>
<dbReference type="InParanoid" id="F0XDQ4"/>
<gene>
    <name evidence="2" type="ORF">CMQ_1249</name>
</gene>
<sequence length="88" mass="9238">MDGSPEGPNLELSGRADSAKGPVDMGHPVSRGAIPQGSTAARDWLARGIKDSTLALDAALEAWPMGRLICCLPPALREATRLQQLATM</sequence>
<evidence type="ECO:0000313" key="2">
    <source>
        <dbReference type="EMBL" id="EFX04321.1"/>
    </source>
</evidence>
<evidence type="ECO:0000256" key="1">
    <source>
        <dbReference type="SAM" id="MobiDB-lite"/>
    </source>
</evidence>
<dbReference type="Proteomes" id="UP000007796">
    <property type="component" value="Unassembled WGS sequence"/>
</dbReference>
<accession>F0XDQ4</accession>
<proteinExistence type="predicted"/>
<dbReference type="EMBL" id="GL629765">
    <property type="protein sequence ID" value="EFX04321.1"/>
    <property type="molecule type" value="Genomic_DNA"/>
</dbReference>
<name>F0XDQ4_GROCL</name>
<keyword evidence="3" id="KW-1185">Reference proteome</keyword>
<dbReference type="HOGENOM" id="CLU_2469301_0_0_1"/>
<protein>
    <submittedName>
        <fullName evidence="2">Uncharacterized protein</fullName>
    </submittedName>
</protein>
<dbReference type="GeneID" id="25974106"/>